<dbReference type="SUPFAM" id="SSF55846">
    <property type="entry name" value="N-acetylmuramoyl-L-alanine amidase-like"/>
    <property type="match status" value="1"/>
</dbReference>
<dbReference type="GO" id="GO:0071555">
    <property type="term" value="P:cell wall organization"/>
    <property type="evidence" value="ECO:0007669"/>
    <property type="project" value="UniProtKB-KW"/>
</dbReference>
<feature type="domain" description="N-acetylmuramoyl-L-alanine amidase" evidence="6">
    <location>
        <begin position="7"/>
        <end position="158"/>
    </location>
</feature>
<evidence type="ECO:0000313" key="7">
    <source>
        <dbReference type="EMBL" id="KJZ46756.1"/>
    </source>
</evidence>
<protein>
    <recommendedName>
        <fullName evidence="3">N-acetylmuramoyl-L-alanine amidase</fullName>
        <ecNumber evidence="3">3.5.1.28</ecNumber>
    </recommendedName>
</protein>
<evidence type="ECO:0000256" key="5">
    <source>
        <dbReference type="ARBA" id="ARBA00023316"/>
    </source>
</evidence>
<accession>A0A0F4TQP4</accession>
<evidence type="ECO:0000256" key="4">
    <source>
        <dbReference type="ARBA" id="ARBA00022801"/>
    </source>
</evidence>
<dbReference type="GO" id="GO:0008745">
    <property type="term" value="F:N-acetylmuramoyl-L-alanine amidase activity"/>
    <property type="evidence" value="ECO:0007669"/>
    <property type="project" value="UniProtKB-EC"/>
</dbReference>
<gene>
    <name evidence="7" type="ORF">VC35_11590</name>
</gene>
<dbReference type="EMBL" id="LACC01000013">
    <property type="protein sequence ID" value="KJZ46756.1"/>
    <property type="molecule type" value="Genomic_DNA"/>
</dbReference>
<organism evidence="7 8">
    <name type="scientific">Pseudomonas fluorescens</name>
    <dbReference type="NCBI Taxonomy" id="294"/>
    <lineage>
        <taxon>Bacteria</taxon>
        <taxon>Pseudomonadati</taxon>
        <taxon>Pseudomonadota</taxon>
        <taxon>Gammaproteobacteria</taxon>
        <taxon>Pseudomonadales</taxon>
        <taxon>Pseudomonadaceae</taxon>
        <taxon>Pseudomonas</taxon>
    </lineage>
</organism>
<evidence type="ECO:0000256" key="3">
    <source>
        <dbReference type="ARBA" id="ARBA00011901"/>
    </source>
</evidence>
<dbReference type="InterPro" id="IPR051206">
    <property type="entry name" value="NAMLAA_amidase_2"/>
</dbReference>
<dbReference type="OrthoDB" id="9794842at2"/>
<proteinExistence type="inferred from homology"/>
<reference evidence="7 8" key="1">
    <citation type="submission" date="2015-03" db="EMBL/GenBank/DDBJ databases">
        <title>Comparative genomics of Pseudomonas insights into diversity of traits involved in vanlence and defense.</title>
        <authorList>
            <person name="Qin Y."/>
        </authorList>
    </citation>
    <scope>NUCLEOTIDE SEQUENCE [LARGE SCALE GENOMIC DNA]</scope>
    <source>
        <strain evidence="7 8">C8</strain>
    </source>
</reference>
<keyword evidence="4" id="KW-0378">Hydrolase</keyword>
<sequence>MKPIIYNHYRSTKSFNSRIRFLILHYTAADFANSVSALTGPNVSAHYLVPDITDPSYLKAGYTGQEVFNLVDEIHRAWHAGVSQWGSRSNLNDTSIGIEVVNLATDNKGDFTFPPYHPEQIAAIEQLALNILMRYPDITPTQVLGHSDVSIGRKSDPGPMFPWRELYLKGVGAWFDESTRDEYLRQYNTSGTPARSELLGLFKSYGYDVSGASTDGGFQQLVRAFQMHFRPENFDGKMDAQTAANLKSLVVKYFPG</sequence>
<dbReference type="SMART" id="SM00644">
    <property type="entry name" value="Ami_2"/>
    <property type="match status" value="1"/>
</dbReference>
<dbReference type="InterPro" id="IPR036365">
    <property type="entry name" value="PGBD-like_sf"/>
</dbReference>
<evidence type="ECO:0000256" key="2">
    <source>
        <dbReference type="ARBA" id="ARBA00007553"/>
    </source>
</evidence>
<evidence type="ECO:0000259" key="6">
    <source>
        <dbReference type="SMART" id="SM00644"/>
    </source>
</evidence>
<evidence type="ECO:0000313" key="8">
    <source>
        <dbReference type="Proteomes" id="UP000033588"/>
    </source>
</evidence>
<dbReference type="AlphaFoldDB" id="A0A0F4TQP4"/>
<dbReference type="FunFam" id="3.40.80.10:FF:000003">
    <property type="entry name" value="N-acetylmuramoyl-L-alanine amidase"/>
    <property type="match status" value="1"/>
</dbReference>
<dbReference type="PANTHER" id="PTHR30417">
    <property type="entry name" value="N-ACETYLMURAMOYL-L-ALANINE AMIDASE AMID"/>
    <property type="match status" value="1"/>
</dbReference>
<dbReference type="PATRIC" id="fig|294.132.peg.1064"/>
<dbReference type="PANTHER" id="PTHR30417:SF12">
    <property type="entry name" value="N-ACETYLMURAMOYL-L-ALANINE AMIDASE"/>
    <property type="match status" value="1"/>
</dbReference>
<dbReference type="CDD" id="cd06583">
    <property type="entry name" value="PGRP"/>
    <property type="match status" value="1"/>
</dbReference>
<dbReference type="RefSeq" id="WP_046040113.1">
    <property type="nucleotide sequence ID" value="NZ_LACC01000013.1"/>
</dbReference>
<dbReference type="SUPFAM" id="SSF47090">
    <property type="entry name" value="PGBD-like"/>
    <property type="match status" value="1"/>
</dbReference>
<comment type="caution">
    <text evidence="7">The sequence shown here is derived from an EMBL/GenBank/DDBJ whole genome shotgun (WGS) entry which is preliminary data.</text>
</comment>
<comment type="catalytic activity">
    <reaction evidence="1">
        <text>Hydrolyzes the link between N-acetylmuramoyl residues and L-amino acid residues in certain cell-wall glycopeptides.</text>
        <dbReference type="EC" id="3.5.1.28"/>
    </reaction>
</comment>
<dbReference type="InterPro" id="IPR036505">
    <property type="entry name" value="Amidase/PGRP_sf"/>
</dbReference>
<keyword evidence="5" id="KW-0961">Cell wall biogenesis/degradation</keyword>
<dbReference type="GO" id="GO:0009254">
    <property type="term" value="P:peptidoglycan turnover"/>
    <property type="evidence" value="ECO:0007669"/>
    <property type="project" value="TreeGrafter"/>
</dbReference>
<dbReference type="Gene3D" id="3.40.80.10">
    <property type="entry name" value="Peptidoglycan recognition protein-like"/>
    <property type="match status" value="1"/>
</dbReference>
<dbReference type="GO" id="GO:0009253">
    <property type="term" value="P:peptidoglycan catabolic process"/>
    <property type="evidence" value="ECO:0007669"/>
    <property type="project" value="InterPro"/>
</dbReference>
<dbReference type="InterPro" id="IPR036366">
    <property type="entry name" value="PGBDSf"/>
</dbReference>
<dbReference type="Pfam" id="PF01510">
    <property type="entry name" value="Amidase_2"/>
    <property type="match status" value="1"/>
</dbReference>
<dbReference type="Proteomes" id="UP000033588">
    <property type="component" value="Unassembled WGS sequence"/>
</dbReference>
<comment type="similarity">
    <text evidence="2">Belongs to the N-acetylmuramoyl-L-alanine amidase 2 family.</text>
</comment>
<name>A0A0F4TQP4_PSEFL</name>
<dbReference type="EC" id="3.5.1.28" evidence="3"/>
<dbReference type="GO" id="GO:0019867">
    <property type="term" value="C:outer membrane"/>
    <property type="evidence" value="ECO:0007669"/>
    <property type="project" value="TreeGrafter"/>
</dbReference>
<evidence type="ECO:0000256" key="1">
    <source>
        <dbReference type="ARBA" id="ARBA00001561"/>
    </source>
</evidence>
<dbReference type="InterPro" id="IPR002502">
    <property type="entry name" value="Amidase_domain"/>
</dbReference>
<dbReference type="Gene3D" id="1.10.101.10">
    <property type="entry name" value="PGBD-like superfamily/PGBD"/>
    <property type="match status" value="1"/>
</dbReference>